<dbReference type="SMART" id="SM00584">
    <property type="entry name" value="TLDc"/>
    <property type="match status" value="1"/>
</dbReference>
<dbReference type="AlphaFoldDB" id="A0A6V7VKG7"/>
<comment type="caution">
    <text evidence="3">The sequence shown here is derived from an EMBL/GenBank/DDBJ whole genome shotgun (WGS) entry which is preliminary data.</text>
</comment>
<dbReference type="EMBL" id="CAJEWN010000253">
    <property type="protein sequence ID" value="CAD2175373.1"/>
    <property type="molecule type" value="Genomic_DNA"/>
</dbReference>
<reference evidence="3 4" key="1">
    <citation type="submission" date="2020-08" db="EMBL/GenBank/DDBJ databases">
        <authorList>
            <person name="Koutsovoulos G."/>
            <person name="Danchin GJ E."/>
        </authorList>
    </citation>
    <scope>NUCLEOTIDE SEQUENCE [LARGE SCALE GENOMIC DNA]</scope>
</reference>
<dbReference type="Pfam" id="PF07534">
    <property type="entry name" value="TLD"/>
    <property type="match status" value="1"/>
</dbReference>
<evidence type="ECO:0000259" key="1">
    <source>
        <dbReference type="PROSITE" id="PS50086"/>
    </source>
</evidence>
<dbReference type="Proteomes" id="UP000580250">
    <property type="component" value="Unassembled WGS sequence"/>
</dbReference>
<sequence length="590" mass="68535">MDLNKTPNISIIEEQLNSTTFISECPATCSNEGNTLENFFIRSYRTSGNESSSKLSRLSIIIRRSLKIGTRRGDGQVVHEKKKVVQDKVSPPFTEYTDLRPEYFIVPKYGSFDFLNKLVQNKQFGQLKQFLRENSWPVTHEIRKHLWAVLISYSDKEFESSKFFYREQIESLLKSKVQNFRPAFLSEPGIVVCDHGLKEIGVINLQRLLIVIEYARPEIRFVPILYPLCAVFLHYHPVDVAFACINRLLAQGNKFVFQSEIAVYASRYTLLSMLKKFKKRVYNKLRKRLGSEENKIVELMANWHFWIFKCLPFPYLVRLIDCFLFEGQKMLARAVLTILYLWHKQQISSVASKVPVSVQTFLDIGFSIRRFSNGTLFRQQRHYENKFWEVVSKIRAEKNLRQPDDRIYTPVFISKIIDEDAAKELMSALPQRFQLETPKLLFRLSEHGTSFVQLWTRIEQADQSLLIIKSTTREVFGAYVSSSWAERNDVHERAKAKYFGTGESFVWRLDDELKLPIIYTWSDQLCDNYFMAAHDKFLIIGSGGGDAIAIRDELVEGSSRASRTYQSPELVSGGQFQIDELEVWSIPSSI</sequence>
<proteinExistence type="predicted"/>
<dbReference type="SMART" id="SM00164">
    <property type="entry name" value="TBC"/>
    <property type="match status" value="1"/>
</dbReference>
<dbReference type="Gene3D" id="1.10.472.80">
    <property type="entry name" value="Ypt/Rab-GAP domain of gyp1p, domain 3"/>
    <property type="match status" value="1"/>
</dbReference>
<dbReference type="InterPro" id="IPR000195">
    <property type="entry name" value="Rab-GAP-TBC_dom"/>
</dbReference>
<protein>
    <submittedName>
        <fullName evidence="3">Uncharacterized protein</fullName>
    </submittedName>
</protein>
<name>A0A6V7VKG7_MELEN</name>
<feature type="domain" description="TLDc" evidence="2">
    <location>
        <begin position="415"/>
        <end position="587"/>
    </location>
</feature>
<organism evidence="3 4">
    <name type="scientific">Meloidogyne enterolobii</name>
    <name type="common">Root-knot nematode worm</name>
    <name type="synonym">Meloidogyne mayaguensis</name>
    <dbReference type="NCBI Taxonomy" id="390850"/>
    <lineage>
        <taxon>Eukaryota</taxon>
        <taxon>Metazoa</taxon>
        <taxon>Ecdysozoa</taxon>
        <taxon>Nematoda</taxon>
        <taxon>Chromadorea</taxon>
        <taxon>Rhabditida</taxon>
        <taxon>Tylenchina</taxon>
        <taxon>Tylenchomorpha</taxon>
        <taxon>Tylenchoidea</taxon>
        <taxon>Meloidogynidae</taxon>
        <taxon>Meloidogyninae</taxon>
        <taxon>Meloidogyne</taxon>
    </lineage>
</organism>
<dbReference type="OrthoDB" id="10065050at2759"/>
<accession>A0A6V7VKG7</accession>
<evidence type="ECO:0000259" key="2">
    <source>
        <dbReference type="PROSITE" id="PS51886"/>
    </source>
</evidence>
<dbReference type="InterPro" id="IPR006571">
    <property type="entry name" value="TLDc_dom"/>
</dbReference>
<evidence type="ECO:0000313" key="3">
    <source>
        <dbReference type="EMBL" id="CAD2175373.1"/>
    </source>
</evidence>
<dbReference type="PROSITE" id="PS50086">
    <property type="entry name" value="TBC_RABGAP"/>
    <property type="match status" value="1"/>
</dbReference>
<dbReference type="PROSITE" id="PS51886">
    <property type="entry name" value="TLDC"/>
    <property type="match status" value="1"/>
</dbReference>
<dbReference type="Pfam" id="PF00566">
    <property type="entry name" value="RabGAP-TBC"/>
    <property type="match status" value="1"/>
</dbReference>
<dbReference type="PANTHER" id="PTHR23354">
    <property type="entry name" value="NUCLEOLAR PROTEIN 7/ESTROGEN RECEPTOR COACTIVATOR-RELATED"/>
    <property type="match status" value="1"/>
</dbReference>
<dbReference type="PANTHER" id="PTHR23354:SF122">
    <property type="entry name" value="GTPASE-ACTIVATING PROTEIN SKYWALKER"/>
    <property type="match status" value="1"/>
</dbReference>
<feature type="domain" description="Rab-GAP TBC" evidence="1">
    <location>
        <begin position="137"/>
        <end position="327"/>
    </location>
</feature>
<evidence type="ECO:0000313" key="4">
    <source>
        <dbReference type="Proteomes" id="UP000580250"/>
    </source>
</evidence>
<gene>
    <name evidence="3" type="ORF">MENT_LOCUS27096</name>
</gene>